<dbReference type="SUPFAM" id="SSF51445">
    <property type="entry name" value="(Trans)glycosidases"/>
    <property type="match status" value="1"/>
</dbReference>
<feature type="signal peptide" evidence="3">
    <location>
        <begin position="1"/>
        <end position="20"/>
    </location>
</feature>
<evidence type="ECO:0000259" key="6">
    <source>
        <dbReference type="Pfam" id="PF21365"/>
    </source>
</evidence>
<feature type="domain" description="Glycosyl hydrolase family 31 C-terminal" evidence="6">
    <location>
        <begin position="537"/>
        <end position="627"/>
    </location>
</feature>
<dbReference type="GO" id="GO:0004553">
    <property type="term" value="F:hydrolase activity, hydrolyzing O-glycosyl compounds"/>
    <property type="evidence" value="ECO:0007669"/>
    <property type="project" value="InterPro"/>
</dbReference>
<dbReference type="InterPro" id="IPR013780">
    <property type="entry name" value="Glyco_hydro_b"/>
</dbReference>
<dbReference type="OrthoDB" id="176168at2"/>
<dbReference type="InterPro" id="IPR048395">
    <property type="entry name" value="Glyco_hydro_31_C"/>
</dbReference>
<organism evidence="7 8">
    <name type="scientific">Mangrovibacterium marinum</name>
    <dbReference type="NCBI Taxonomy" id="1639118"/>
    <lineage>
        <taxon>Bacteria</taxon>
        <taxon>Pseudomonadati</taxon>
        <taxon>Bacteroidota</taxon>
        <taxon>Bacteroidia</taxon>
        <taxon>Marinilabiliales</taxon>
        <taxon>Prolixibacteraceae</taxon>
        <taxon>Mangrovibacterium</taxon>
    </lineage>
</organism>
<dbReference type="Proteomes" id="UP000243525">
    <property type="component" value="Unassembled WGS sequence"/>
</dbReference>
<accession>A0A2T5C6I2</accession>
<keyword evidence="8" id="KW-1185">Reference proteome</keyword>
<keyword evidence="3" id="KW-0732">Signal</keyword>
<keyword evidence="2" id="KW-0326">Glycosidase</keyword>
<evidence type="ECO:0000259" key="5">
    <source>
        <dbReference type="Pfam" id="PF17137"/>
    </source>
</evidence>
<evidence type="ECO:0000313" key="8">
    <source>
        <dbReference type="Proteomes" id="UP000243525"/>
    </source>
</evidence>
<dbReference type="AlphaFoldDB" id="A0A2T5C6I2"/>
<dbReference type="Pfam" id="PF01055">
    <property type="entry name" value="Glyco_hydro_31_2nd"/>
    <property type="match status" value="1"/>
</dbReference>
<dbReference type="EMBL" id="QAAD01000001">
    <property type="protein sequence ID" value="PTN10536.1"/>
    <property type="molecule type" value="Genomic_DNA"/>
</dbReference>
<reference evidence="7 8" key="1">
    <citation type="submission" date="2018-04" db="EMBL/GenBank/DDBJ databases">
        <title>Genomic Encyclopedia of Archaeal and Bacterial Type Strains, Phase II (KMG-II): from individual species to whole genera.</title>
        <authorList>
            <person name="Goeker M."/>
        </authorList>
    </citation>
    <scope>NUCLEOTIDE SEQUENCE [LARGE SCALE GENOMIC DNA]</scope>
    <source>
        <strain evidence="7 8">DSM 28823</strain>
    </source>
</reference>
<comment type="caution">
    <text evidence="7">The sequence shown here is derived from an EMBL/GenBank/DDBJ whole genome shotgun (WGS) entry which is preliminary data.</text>
</comment>
<sequence>MIKLITTAFCLFFFMVAAKAQTNNPVADPGAIVTSGTMRFTVLTPEMIRIEQSDSSKFEDRASFVVVNRRLPVPAYSTKTEAGYLYISTNKLELKYRLDSDPMVNDPCGPNLQITLNVNGAPETWFPTKVDPYNLKGTCRTLDGAEGDVSKRLEDGLISRSGWAVIDEQQARNDGSYSLMFDGSDTVDWVAQRKDPNSMDMYFMGYGHDYKKALYDFTLIAGKIPLPPQYVFGYWYSKYQRYSEQDFRDIVNDIQTNDIPMDVLVIDMDWHMDGYNNRTDQTQWTGWTWNKELFPDPQGFIDWIHSQNLKTTLNLHPADGVGIYEENFTQLANDLGVSTSQTIPWDIENKKFYKAFFNDILRPHENMGIDFWWLDWQQWMIARNEPDLGNTFWLNHVFFNDKKFHSKDRPLIFHRWGGLGNHRYQIGFSGDAASTFPTLAFEPYFTATAANVGYGYWSHDIGGHMKTADSNNPELYLRWIQYGVFSPILRTHATNDPSIERRIWVYDNFPLMREAIELRYALIPYIYTNARYSYDTGISLCRPMYYDYPESEEAYTFEGEYMFGNDILAAPVCKSAEGEPTVDQTIWLPRGKWYEVATDTLLDGNQVVTRPFTEEQIPYYYREGAVIPLYPPIKHLSDRPTKIIVQFAPGENGECSLYEDENNNSNYESGSFTKTPITQTTVDGVSTYTVNARTGSFAGMPDSRSFQFEMLGKNEPASVTVNGSDVAYDYDPDTRKIVVEVEGVPYSSLPLRVVVVNN</sequence>
<comment type="similarity">
    <text evidence="1 2">Belongs to the glycosyl hydrolase 31 family.</text>
</comment>
<evidence type="ECO:0000259" key="4">
    <source>
        <dbReference type="Pfam" id="PF01055"/>
    </source>
</evidence>
<dbReference type="InterPro" id="IPR017853">
    <property type="entry name" value="GH"/>
</dbReference>
<dbReference type="InterPro" id="IPR033403">
    <property type="entry name" value="DUF5110"/>
</dbReference>
<dbReference type="Pfam" id="PF17137">
    <property type="entry name" value="DUF5110"/>
    <property type="match status" value="1"/>
</dbReference>
<dbReference type="CDD" id="cd06595">
    <property type="entry name" value="GH31_u1"/>
    <property type="match status" value="1"/>
</dbReference>
<gene>
    <name evidence="7" type="ORF">C8N47_101185</name>
</gene>
<name>A0A2T5C6I2_9BACT</name>
<feature type="chain" id="PRO_5015618250" evidence="3">
    <location>
        <begin position="21"/>
        <end position="758"/>
    </location>
</feature>
<dbReference type="PANTHER" id="PTHR43863:SF2">
    <property type="entry name" value="MALTASE-GLUCOAMYLASE"/>
    <property type="match status" value="1"/>
</dbReference>
<feature type="domain" description="Glycoside hydrolase family 31 TIM barrel" evidence="4">
    <location>
        <begin position="225"/>
        <end position="528"/>
    </location>
</feature>
<dbReference type="Gene3D" id="3.20.20.80">
    <property type="entry name" value="Glycosidases"/>
    <property type="match status" value="1"/>
</dbReference>
<dbReference type="GO" id="GO:0005975">
    <property type="term" value="P:carbohydrate metabolic process"/>
    <property type="evidence" value="ECO:0007669"/>
    <property type="project" value="InterPro"/>
</dbReference>
<dbReference type="Gene3D" id="2.60.40.1180">
    <property type="entry name" value="Golgi alpha-mannosidase II"/>
    <property type="match status" value="2"/>
</dbReference>
<dbReference type="InterPro" id="IPR051816">
    <property type="entry name" value="Glycosyl_Hydrolase_31"/>
</dbReference>
<dbReference type="Pfam" id="PF21365">
    <property type="entry name" value="Glyco_hydro_31_3rd"/>
    <property type="match status" value="1"/>
</dbReference>
<evidence type="ECO:0000256" key="2">
    <source>
        <dbReference type="RuleBase" id="RU361185"/>
    </source>
</evidence>
<evidence type="ECO:0000313" key="7">
    <source>
        <dbReference type="EMBL" id="PTN10536.1"/>
    </source>
</evidence>
<protein>
    <submittedName>
        <fullName evidence="7">Uncharacterized protein DUF5110</fullName>
    </submittedName>
</protein>
<evidence type="ECO:0000256" key="1">
    <source>
        <dbReference type="ARBA" id="ARBA00007806"/>
    </source>
</evidence>
<keyword evidence="2" id="KW-0378">Hydrolase</keyword>
<feature type="domain" description="DUF5110" evidence="5">
    <location>
        <begin position="647"/>
        <end position="712"/>
    </location>
</feature>
<dbReference type="RefSeq" id="WP_107820638.1">
    <property type="nucleotide sequence ID" value="NZ_OY782574.1"/>
</dbReference>
<dbReference type="InterPro" id="IPR000322">
    <property type="entry name" value="Glyco_hydro_31_TIM"/>
</dbReference>
<dbReference type="PANTHER" id="PTHR43863">
    <property type="entry name" value="HYDROLASE, PUTATIVE (AFU_ORTHOLOGUE AFUA_1G03140)-RELATED"/>
    <property type="match status" value="1"/>
</dbReference>
<evidence type="ECO:0000256" key="3">
    <source>
        <dbReference type="SAM" id="SignalP"/>
    </source>
</evidence>
<dbReference type="SUPFAM" id="SSF51011">
    <property type="entry name" value="Glycosyl hydrolase domain"/>
    <property type="match status" value="1"/>
</dbReference>
<proteinExistence type="inferred from homology"/>